<gene>
    <name evidence="3" type="ORF">S06H3_49314</name>
</gene>
<dbReference type="PRINTS" id="PR00080">
    <property type="entry name" value="SDRFAMILY"/>
</dbReference>
<reference evidence="3" key="1">
    <citation type="journal article" date="2014" name="Front. Microbiol.">
        <title>High frequency of phylogenetically diverse reductive dehalogenase-homologous genes in deep subseafloor sedimentary metagenomes.</title>
        <authorList>
            <person name="Kawai M."/>
            <person name="Futagami T."/>
            <person name="Toyoda A."/>
            <person name="Takaki Y."/>
            <person name="Nishi S."/>
            <person name="Hori S."/>
            <person name="Arai W."/>
            <person name="Tsubouchi T."/>
            <person name="Morono Y."/>
            <person name="Uchiyama I."/>
            <person name="Ito T."/>
            <person name="Fujiyama A."/>
            <person name="Inagaki F."/>
            <person name="Takami H."/>
        </authorList>
    </citation>
    <scope>NUCLEOTIDE SEQUENCE</scope>
    <source>
        <strain evidence="3">Expedition CK06-06</strain>
    </source>
</reference>
<comment type="similarity">
    <text evidence="1">Belongs to the short-chain dehydrogenases/reductases (SDR) family.</text>
</comment>
<dbReference type="PRINTS" id="PR00081">
    <property type="entry name" value="GDHRDH"/>
</dbReference>
<dbReference type="SUPFAM" id="SSF51735">
    <property type="entry name" value="NAD(P)-binding Rossmann-fold domains"/>
    <property type="match status" value="1"/>
</dbReference>
<accession>X1PTX9</accession>
<dbReference type="FunFam" id="3.40.50.720:FF:000084">
    <property type="entry name" value="Short-chain dehydrogenase reductase"/>
    <property type="match status" value="1"/>
</dbReference>
<dbReference type="GO" id="GO:0048038">
    <property type="term" value="F:quinone binding"/>
    <property type="evidence" value="ECO:0007669"/>
    <property type="project" value="TreeGrafter"/>
</dbReference>
<dbReference type="PANTHER" id="PTHR42760">
    <property type="entry name" value="SHORT-CHAIN DEHYDROGENASES/REDUCTASES FAMILY MEMBER"/>
    <property type="match status" value="1"/>
</dbReference>
<feature type="non-terminal residue" evidence="3">
    <location>
        <position position="1"/>
    </location>
</feature>
<comment type="caution">
    <text evidence="3">The sequence shown here is derived from an EMBL/GenBank/DDBJ whole genome shotgun (WGS) entry which is preliminary data.</text>
</comment>
<proteinExistence type="inferred from homology"/>
<evidence type="ECO:0000313" key="3">
    <source>
        <dbReference type="EMBL" id="GAI34329.1"/>
    </source>
</evidence>
<keyword evidence="2" id="KW-0560">Oxidoreductase</keyword>
<dbReference type="GO" id="GO:0006633">
    <property type="term" value="P:fatty acid biosynthetic process"/>
    <property type="evidence" value="ECO:0007669"/>
    <property type="project" value="TreeGrafter"/>
</dbReference>
<dbReference type="InterPro" id="IPR002347">
    <property type="entry name" value="SDR_fam"/>
</dbReference>
<feature type="non-terminal residue" evidence="3">
    <location>
        <position position="254"/>
    </location>
</feature>
<dbReference type="AlphaFoldDB" id="X1PTX9"/>
<organism evidence="3">
    <name type="scientific">marine sediment metagenome</name>
    <dbReference type="NCBI Taxonomy" id="412755"/>
    <lineage>
        <taxon>unclassified sequences</taxon>
        <taxon>metagenomes</taxon>
        <taxon>ecological metagenomes</taxon>
    </lineage>
</organism>
<sequence>DFKNKVAVVTGSSRSIGRSIALALARCGCAVTINYRKSRDEADEVVNSIRQMGGKAIAVKCDVSKRKEVENMFTATVDAFNKVDILVNNAGIAIGASLLETTDEIWDKHMEVNLRGVFLCTQIAARYMVDRGYGKIVNISSNSGFGIAMPGDTSYAVSKAGVIQLTKSSAYELGRHNINVNCVAPGAVDTDMLREEARSDEEYEKLLEGRRNASSLGITGTPEDIANAVLFFASDESRYITGKILLVDGGRRDF</sequence>
<dbReference type="InterPro" id="IPR036291">
    <property type="entry name" value="NAD(P)-bd_dom_sf"/>
</dbReference>
<dbReference type="GO" id="GO:0016616">
    <property type="term" value="F:oxidoreductase activity, acting on the CH-OH group of donors, NAD or NADP as acceptor"/>
    <property type="evidence" value="ECO:0007669"/>
    <property type="project" value="TreeGrafter"/>
</dbReference>
<evidence type="ECO:0000256" key="1">
    <source>
        <dbReference type="ARBA" id="ARBA00006484"/>
    </source>
</evidence>
<dbReference type="PANTHER" id="PTHR42760:SF133">
    <property type="entry name" value="3-OXOACYL-[ACYL-CARRIER-PROTEIN] REDUCTASE"/>
    <property type="match status" value="1"/>
</dbReference>
<dbReference type="Gene3D" id="3.40.50.720">
    <property type="entry name" value="NAD(P)-binding Rossmann-like Domain"/>
    <property type="match status" value="1"/>
</dbReference>
<dbReference type="EMBL" id="BARV01031130">
    <property type="protein sequence ID" value="GAI34329.1"/>
    <property type="molecule type" value="Genomic_DNA"/>
</dbReference>
<dbReference type="NCBIfam" id="NF009466">
    <property type="entry name" value="PRK12826.1-2"/>
    <property type="match status" value="1"/>
</dbReference>
<dbReference type="NCBIfam" id="NF005559">
    <property type="entry name" value="PRK07231.1"/>
    <property type="match status" value="1"/>
</dbReference>
<name>X1PTX9_9ZZZZ</name>
<evidence type="ECO:0000256" key="2">
    <source>
        <dbReference type="ARBA" id="ARBA00023002"/>
    </source>
</evidence>
<dbReference type="Pfam" id="PF13561">
    <property type="entry name" value="adh_short_C2"/>
    <property type="match status" value="1"/>
</dbReference>
<protein>
    <submittedName>
        <fullName evidence="3">Uncharacterized protein</fullName>
    </submittedName>
</protein>